<dbReference type="Proteomes" id="UP001232992">
    <property type="component" value="Unassembled WGS sequence"/>
</dbReference>
<dbReference type="SUPFAM" id="SSF53850">
    <property type="entry name" value="Periplasmic binding protein-like II"/>
    <property type="match status" value="1"/>
</dbReference>
<protein>
    <submittedName>
        <fullName evidence="6">LysR substrate-binding domain-containing protein</fullName>
    </submittedName>
</protein>
<evidence type="ECO:0000256" key="2">
    <source>
        <dbReference type="ARBA" id="ARBA00023015"/>
    </source>
</evidence>
<dbReference type="Pfam" id="PF03466">
    <property type="entry name" value="LysR_substrate"/>
    <property type="match status" value="1"/>
</dbReference>
<dbReference type="Pfam" id="PF00126">
    <property type="entry name" value="HTH_1"/>
    <property type="match status" value="1"/>
</dbReference>
<accession>A0ABT7BRJ0</accession>
<dbReference type="InterPro" id="IPR005119">
    <property type="entry name" value="LysR_subst-bd"/>
</dbReference>
<dbReference type="EMBL" id="JAQOSQ010000001">
    <property type="protein sequence ID" value="MDJ1181700.1"/>
    <property type="molecule type" value="Genomic_DNA"/>
</dbReference>
<dbReference type="Gene3D" id="1.10.10.10">
    <property type="entry name" value="Winged helix-like DNA-binding domain superfamily/Winged helix DNA-binding domain"/>
    <property type="match status" value="1"/>
</dbReference>
<keyword evidence="4" id="KW-0804">Transcription</keyword>
<dbReference type="SUPFAM" id="SSF46785">
    <property type="entry name" value="Winged helix' DNA-binding domain"/>
    <property type="match status" value="1"/>
</dbReference>
<proteinExistence type="inferred from homology"/>
<dbReference type="InterPro" id="IPR036390">
    <property type="entry name" value="WH_DNA-bd_sf"/>
</dbReference>
<evidence type="ECO:0000256" key="4">
    <source>
        <dbReference type="ARBA" id="ARBA00023163"/>
    </source>
</evidence>
<evidence type="ECO:0000256" key="1">
    <source>
        <dbReference type="ARBA" id="ARBA00009437"/>
    </source>
</evidence>
<comment type="caution">
    <text evidence="6">The sequence shown here is derived from an EMBL/GenBank/DDBJ whole genome shotgun (WGS) entry which is preliminary data.</text>
</comment>
<dbReference type="PANTHER" id="PTHR30126:SF5">
    <property type="entry name" value="HTH-TYPE TRANSCRIPTIONAL ACTIVATOR CMPR"/>
    <property type="match status" value="1"/>
</dbReference>
<reference evidence="6 7" key="1">
    <citation type="submission" date="2023-01" db="EMBL/GenBank/DDBJ databases">
        <title>Novel diversity within Roseofilum (Cyanobacteria; Desertifilaceae) from marine benthic mats with descriptions of four novel species.</title>
        <authorList>
            <person name="Wang Y."/>
            <person name="Berthold D.E."/>
            <person name="Hu J."/>
            <person name="Lefler F.W."/>
            <person name="Laughinghouse H.D. IV."/>
        </authorList>
    </citation>
    <scope>NUCLEOTIDE SEQUENCE [LARGE SCALE GENOMIC DNA]</scope>
    <source>
        <strain evidence="6 7">BLCC-M143</strain>
    </source>
</reference>
<comment type="similarity">
    <text evidence="1">Belongs to the LysR transcriptional regulatory family.</text>
</comment>
<keyword evidence="7" id="KW-1185">Reference proteome</keyword>
<organism evidence="6 7">
    <name type="scientific">Roseofilum casamattae BLCC-M143</name>
    <dbReference type="NCBI Taxonomy" id="3022442"/>
    <lineage>
        <taxon>Bacteria</taxon>
        <taxon>Bacillati</taxon>
        <taxon>Cyanobacteriota</taxon>
        <taxon>Cyanophyceae</taxon>
        <taxon>Desertifilales</taxon>
        <taxon>Desertifilaceae</taxon>
        <taxon>Roseofilum</taxon>
        <taxon>Roseofilum casamattae</taxon>
    </lineage>
</organism>
<gene>
    <name evidence="6" type="ORF">PMH09_00705</name>
</gene>
<name>A0ABT7BRJ0_9CYAN</name>
<evidence type="ECO:0000259" key="5">
    <source>
        <dbReference type="PROSITE" id="PS50931"/>
    </source>
</evidence>
<evidence type="ECO:0000256" key="3">
    <source>
        <dbReference type="ARBA" id="ARBA00023125"/>
    </source>
</evidence>
<dbReference type="CDD" id="cd08419">
    <property type="entry name" value="PBP2_CbbR_RubisCO_like"/>
    <property type="match status" value="1"/>
</dbReference>
<feature type="domain" description="HTH lysR-type" evidence="5">
    <location>
        <begin position="1"/>
        <end position="61"/>
    </location>
</feature>
<sequence>MRQATLHQLKVFEAAARHGSFTRAAEELYLTQPTISMQVKQLTKAVGMPLFEQIGKRLYLTEAGKELFASCRDIFDRISQLEMTIADLKGLKQGQLKLSVITTAKYFVPRLLGPFCQRYPGVDFALQVMNHEGLLARMNENLDDLYILSQVPNHLDVASHRFLENPLVVLAQREHPLVGDRQIPLERLSGEPFIMREEGSGTRQAVEQLFAKNNINVKVKLELGSNEAIKQAIVGGLGLSVLSLHTLALEGATGKLAVLDVENFPIERHWYVVYPSGKQLSVVATAFLEYLLDDGKKVAEETAMGKMLGGTRSR</sequence>
<dbReference type="InterPro" id="IPR036388">
    <property type="entry name" value="WH-like_DNA-bd_sf"/>
</dbReference>
<keyword evidence="2" id="KW-0805">Transcription regulation</keyword>
<dbReference type="PANTHER" id="PTHR30126">
    <property type="entry name" value="HTH-TYPE TRANSCRIPTIONAL REGULATOR"/>
    <property type="match status" value="1"/>
</dbReference>
<dbReference type="RefSeq" id="WP_283756354.1">
    <property type="nucleotide sequence ID" value="NZ_JAQOSQ010000001.1"/>
</dbReference>
<dbReference type="PRINTS" id="PR00039">
    <property type="entry name" value="HTHLYSR"/>
</dbReference>
<evidence type="ECO:0000313" key="6">
    <source>
        <dbReference type="EMBL" id="MDJ1181700.1"/>
    </source>
</evidence>
<dbReference type="Gene3D" id="3.40.190.290">
    <property type="match status" value="1"/>
</dbReference>
<dbReference type="InterPro" id="IPR000847">
    <property type="entry name" value="LysR_HTH_N"/>
</dbReference>
<evidence type="ECO:0000313" key="7">
    <source>
        <dbReference type="Proteomes" id="UP001232992"/>
    </source>
</evidence>
<dbReference type="PROSITE" id="PS50931">
    <property type="entry name" value="HTH_LYSR"/>
    <property type="match status" value="1"/>
</dbReference>
<keyword evidence="3" id="KW-0238">DNA-binding</keyword>